<dbReference type="RefSeq" id="WP_076427487.1">
    <property type="nucleotide sequence ID" value="NZ_FTMP01000006.1"/>
</dbReference>
<reference evidence="2 3" key="1">
    <citation type="submission" date="2017-01" db="EMBL/GenBank/DDBJ databases">
        <authorList>
            <person name="Mah S.A."/>
            <person name="Swanson W.J."/>
            <person name="Moy G.W."/>
            <person name="Vacquier V.D."/>
        </authorList>
    </citation>
    <scope>NUCLEOTIDE SEQUENCE [LARGE SCALE GENOMIC DNA]</scope>
    <source>
        <strain evidence="2 3">RU36E</strain>
    </source>
</reference>
<evidence type="ECO:0000313" key="2">
    <source>
        <dbReference type="EMBL" id="SIQ66665.1"/>
    </source>
</evidence>
<evidence type="ECO:0000256" key="1">
    <source>
        <dbReference type="SAM" id="MobiDB-lite"/>
    </source>
</evidence>
<gene>
    <name evidence="2" type="ORF">SAMN05878282_106204</name>
</gene>
<accession>A0A1N6ULZ7</accession>
<evidence type="ECO:0000313" key="3">
    <source>
        <dbReference type="Proteomes" id="UP000185841"/>
    </source>
</evidence>
<dbReference type="EMBL" id="FTMP01000006">
    <property type="protein sequence ID" value="SIQ66665.1"/>
    <property type="molecule type" value="Genomic_DNA"/>
</dbReference>
<feature type="compositionally biased region" description="Polar residues" evidence="1">
    <location>
        <begin position="54"/>
        <end position="63"/>
    </location>
</feature>
<dbReference type="Proteomes" id="UP000185841">
    <property type="component" value="Unassembled WGS sequence"/>
</dbReference>
<sequence>MKHCPQCGSQLAKSAPVESAEYCSNCQSPSKNTNRKRGEDRNQSFGGETHSKQPKGNNHNSGR</sequence>
<organism evidence="2 3">
    <name type="scientific">Aquipseudomonas alcaligenes</name>
    <name type="common">Pseudomonas alcaligenes</name>
    <dbReference type="NCBI Taxonomy" id="43263"/>
    <lineage>
        <taxon>Bacteria</taxon>
        <taxon>Pseudomonadati</taxon>
        <taxon>Pseudomonadota</taxon>
        <taxon>Gammaproteobacteria</taxon>
        <taxon>Pseudomonadales</taxon>
        <taxon>Pseudomonadaceae</taxon>
        <taxon>Aquipseudomonas</taxon>
    </lineage>
</organism>
<feature type="compositionally biased region" description="Polar residues" evidence="1">
    <location>
        <begin position="22"/>
        <end position="32"/>
    </location>
</feature>
<dbReference type="AlphaFoldDB" id="A0A1N6ULZ7"/>
<protein>
    <submittedName>
        <fullName evidence="2">Uncharacterized protein</fullName>
    </submittedName>
</protein>
<feature type="region of interest" description="Disordered" evidence="1">
    <location>
        <begin position="1"/>
        <end position="63"/>
    </location>
</feature>
<proteinExistence type="predicted"/>
<name>A0A1N6ULZ7_AQUAC</name>